<dbReference type="GeneID" id="28857778"/>
<comment type="caution">
    <text evidence="1">The sequence shown here is derived from an EMBL/GenBank/DDBJ whole genome shotgun (WGS) entry which is preliminary data.</text>
</comment>
<protein>
    <submittedName>
        <fullName evidence="1">Uncharacterized protein</fullName>
    </submittedName>
</protein>
<dbReference type="AlphaFoldDB" id="A0A179FLJ0"/>
<keyword evidence="2" id="KW-1185">Reference proteome</keyword>
<dbReference type="Proteomes" id="UP000078397">
    <property type="component" value="Unassembled WGS sequence"/>
</dbReference>
<accession>A0A179FLJ0</accession>
<sequence length="69" mass="7752">MVEIEATRGRRVTSCCGAGRDHVRRVWFLPSVPKPNFPSLMTDFTASNIECENLTPTRMSNFSDPRHGA</sequence>
<evidence type="ECO:0000313" key="2">
    <source>
        <dbReference type="Proteomes" id="UP000078397"/>
    </source>
</evidence>
<name>A0A179FLJ0_METCM</name>
<reference evidence="1 2" key="1">
    <citation type="journal article" date="2016" name="PLoS Pathog.">
        <title>Biosynthesis of antibiotic leucinostatins in bio-control fungus Purpureocillium lilacinum and their inhibition on phytophthora revealed by genome mining.</title>
        <authorList>
            <person name="Wang G."/>
            <person name="Liu Z."/>
            <person name="Lin R."/>
            <person name="Li E."/>
            <person name="Mao Z."/>
            <person name="Ling J."/>
            <person name="Yang Y."/>
            <person name="Yin W.B."/>
            <person name="Xie B."/>
        </authorList>
    </citation>
    <scope>NUCLEOTIDE SEQUENCE [LARGE SCALE GENOMIC DNA]</scope>
    <source>
        <strain evidence="1">170</strain>
    </source>
</reference>
<dbReference type="KEGG" id="pchm:VFPPC_16031"/>
<evidence type="ECO:0000313" key="1">
    <source>
        <dbReference type="EMBL" id="OAQ66442.1"/>
    </source>
</evidence>
<gene>
    <name evidence="1" type="ORF">VFPPC_16031</name>
</gene>
<proteinExistence type="predicted"/>
<organism evidence="1 2">
    <name type="scientific">Pochonia chlamydosporia 170</name>
    <dbReference type="NCBI Taxonomy" id="1380566"/>
    <lineage>
        <taxon>Eukaryota</taxon>
        <taxon>Fungi</taxon>
        <taxon>Dikarya</taxon>
        <taxon>Ascomycota</taxon>
        <taxon>Pezizomycotina</taxon>
        <taxon>Sordariomycetes</taxon>
        <taxon>Hypocreomycetidae</taxon>
        <taxon>Hypocreales</taxon>
        <taxon>Clavicipitaceae</taxon>
        <taxon>Pochonia</taxon>
    </lineage>
</organism>
<dbReference type="RefSeq" id="XP_018143529.1">
    <property type="nucleotide sequence ID" value="XM_018293784.1"/>
</dbReference>
<dbReference type="EMBL" id="LSBJ02000004">
    <property type="protein sequence ID" value="OAQ66442.1"/>
    <property type="molecule type" value="Genomic_DNA"/>
</dbReference>